<dbReference type="PROSITE" id="PS50109">
    <property type="entry name" value="HIS_KIN"/>
    <property type="match status" value="1"/>
</dbReference>
<evidence type="ECO:0000313" key="10">
    <source>
        <dbReference type="EMBL" id="HFH27966.1"/>
    </source>
</evidence>
<dbReference type="AlphaFoldDB" id="A0A7C3INM2"/>
<feature type="transmembrane region" description="Helical" evidence="7">
    <location>
        <begin position="45"/>
        <end position="65"/>
    </location>
</feature>
<dbReference type="SUPFAM" id="SSF158472">
    <property type="entry name" value="HAMP domain-like"/>
    <property type="match status" value="1"/>
</dbReference>
<keyword evidence="5" id="KW-0808">Transferase</keyword>
<feature type="domain" description="HAMP" evidence="9">
    <location>
        <begin position="236"/>
        <end position="288"/>
    </location>
</feature>
<name>A0A7C3INM2_9SPIR</name>
<keyword evidence="7" id="KW-0812">Transmembrane</keyword>
<comment type="caution">
    <text evidence="10">The sequence shown here is derived from an EMBL/GenBank/DDBJ whole genome shotgun (WGS) entry which is preliminary data.</text>
</comment>
<dbReference type="Pfam" id="PF02518">
    <property type="entry name" value="HATPase_c"/>
    <property type="match status" value="1"/>
</dbReference>
<evidence type="ECO:0000256" key="1">
    <source>
        <dbReference type="ARBA" id="ARBA00000085"/>
    </source>
</evidence>
<dbReference type="GO" id="GO:0000155">
    <property type="term" value="F:phosphorelay sensor kinase activity"/>
    <property type="evidence" value="ECO:0007669"/>
    <property type="project" value="InterPro"/>
</dbReference>
<keyword evidence="7" id="KW-1133">Transmembrane helix</keyword>
<keyword evidence="6 10" id="KW-0418">Kinase</keyword>
<dbReference type="InterPro" id="IPR036890">
    <property type="entry name" value="HATPase_C_sf"/>
</dbReference>
<dbReference type="PANTHER" id="PTHR34220:SF7">
    <property type="entry name" value="SENSOR HISTIDINE KINASE YPDA"/>
    <property type="match status" value="1"/>
</dbReference>
<keyword evidence="4" id="KW-0597">Phosphoprotein</keyword>
<evidence type="ECO:0000259" key="9">
    <source>
        <dbReference type="PROSITE" id="PS50885"/>
    </source>
</evidence>
<dbReference type="PANTHER" id="PTHR34220">
    <property type="entry name" value="SENSOR HISTIDINE KINASE YPDA"/>
    <property type="match status" value="1"/>
</dbReference>
<sequence>MSIQTFQLLQTEDIDISHMNAREHHKQLHILPRLHTNSIRKTLRVTNIVIIIATLLPFIISNLYYSIILNQYQSIIKNVYSANNLSSRLQDEMYTTIWNVVSGKTKFEDNAQYQLINNIRDRLNELENNATSEDNSYLIRVARNTLDTIEGYVNKIGENILAGLPVRENERLLGEIRSVSELLYDVIQKFIAAEMEIAHIQNTKIQRSLELMTVFQMILFTSILAFLIINYKKLNRSINIPIYRLKTMASQIAQGDLSIRVEKPEISELDDLTDSLNTMAEKLGMLIAQNIQKQQNLQKAEMKALQAQITPHFMYNTLDTILALAEAGQNKDVVTTTLALSNFFRLSLNKGRDWVSVGEEISHVESYLSIQKMRYGPILDYKIDIDKTMLNELMLKILLQPLIENAIYHGIKQTRRPGVITLQGSLQTDHLVFIIEDNGLGMEDSALEHLRENLSHYDVSNPESGFGLYNVYKRIQLYYGTNEGLFIESQYNKGTRVTLRLPIITDSNKMQTPV</sequence>
<dbReference type="PROSITE" id="PS50885">
    <property type="entry name" value="HAMP"/>
    <property type="match status" value="1"/>
</dbReference>
<evidence type="ECO:0000259" key="8">
    <source>
        <dbReference type="PROSITE" id="PS50109"/>
    </source>
</evidence>
<evidence type="ECO:0000256" key="3">
    <source>
        <dbReference type="ARBA" id="ARBA00012438"/>
    </source>
</evidence>
<protein>
    <recommendedName>
        <fullName evidence="3">histidine kinase</fullName>
        <ecNumber evidence="3">2.7.13.3</ecNumber>
    </recommendedName>
</protein>
<dbReference type="Gene3D" id="3.30.565.10">
    <property type="entry name" value="Histidine kinase-like ATPase, C-terminal domain"/>
    <property type="match status" value="1"/>
</dbReference>
<gene>
    <name evidence="10" type="ORF">ENS59_00420</name>
</gene>
<dbReference type="CDD" id="cd06225">
    <property type="entry name" value="HAMP"/>
    <property type="match status" value="1"/>
</dbReference>
<keyword evidence="7" id="KW-0472">Membrane</keyword>
<dbReference type="SMART" id="SM00304">
    <property type="entry name" value="HAMP"/>
    <property type="match status" value="1"/>
</dbReference>
<dbReference type="InterPro" id="IPR003594">
    <property type="entry name" value="HATPase_dom"/>
</dbReference>
<dbReference type="Gene3D" id="6.10.340.10">
    <property type="match status" value="1"/>
</dbReference>
<feature type="domain" description="Histidine kinase" evidence="8">
    <location>
        <begin position="391"/>
        <end position="505"/>
    </location>
</feature>
<comment type="catalytic activity">
    <reaction evidence="1">
        <text>ATP + protein L-histidine = ADP + protein N-phospho-L-histidine.</text>
        <dbReference type="EC" id="2.7.13.3"/>
    </reaction>
</comment>
<organism evidence="10">
    <name type="scientific">Gracilinema caldarium</name>
    <dbReference type="NCBI Taxonomy" id="215591"/>
    <lineage>
        <taxon>Bacteria</taxon>
        <taxon>Pseudomonadati</taxon>
        <taxon>Spirochaetota</taxon>
        <taxon>Spirochaetia</taxon>
        <taxon>Spirochaetales</taxon>
        <taxon>Breznakiellaceae</taxon>
        <taxon>Gracilinema</taxon>
    </lineage>
</organism>
<dbReference type="Pfam" id="PF00672">
    <property type="entry name" value="HAMP"/>
    <property type="match status" value="1"/>
</dbReference>
<evidence type="ECO:0000256" key="4">
    <source>
        <dbReference type="ARBA" id="ARBA00022553"/>
    </source>
</evidence>
<dbReference type="EC" id="2.7.13.3" evidence="3"/>
<dbReference type="Pfam" id="PF06580">
    <property type="entry name" value="His_kinase"/>
    <property type="match status" value="1"/>
</dbReference>
<evidence type="ECO:0000256" key="6">
    <source>
        <dbReference type="ARBA" id="ARBA00022777"/>
    </source>
</evidence>
<dbReference type="SMART" id="SM00387">
    <property type="entry name" value="HATPase_c"/>
    <property type="match status" value="1"/>
</dbReference>
<accession>A0A7C3INM2</accession>
<dbReference type="GO" id="GO:0016020">
    <property type="term" value="C:membrane"/>
    <property type="evidence" value="ECO:0007669"/>
    <property type="project" value="UniProtKB-SubCell"/>
</dbReference>
<dbReference type="InterPro" id="IPR005467">
    <property type="entry name" value="His_kinase_dom"/>
</dbReference>
<dbReference type="EMBL" id="DSVL01000012">
    <property type="protein sequence ID" value="HFH27966.1"/>
    <property type="molecule type" value="Genomic_DNA"/>
</dbReference>
<comment type="subcellular location">
    <subcellularLocation>
        <location evidence="2">Membrane</location>
    </subcellularLocation>
</comment>
<feature type="transmembrane region" description="Helical" evidence="7">
    <location>
        <begin position="211"/>
        <end position="231"/>
    </location>
</feature>
<dbReference type="SUPFAM" id="SSF55874">
    <property type="entry name" value="ATPase domain of HSP90 chaperone/DNA topoisomerase II/histidine kinase"/>
    <property type="match status" value="1"/>
</dbReference>
<evidence type="ECO:0000256" key="7">
    <source>
        <dbReference type="SAM" id="Phobius"/>
    </source>
</evidence>
<dbReference type="InterPro" id="IPR010559">
    <property type="entry name" value="Sig_transdc_His_kin_internal"/>
</dbReference>
<evidence type="ECO:0000256" key="2">
    <source>
        <dbReference type="ARBA" id="ARBA00004370"/>
    </source>
</evidence>
<dbReference type="InterPro" id="IPR003660">
    <property type="entry name" value="HAMP_dom"/>
</dbReference>
<reference evidence="10" key="1">
    <citation type="journal article" date="2020" name="mSystems">
        <title>Genome- and Community-Level Interaction Insights into Carbon Utilization and Element Cycling Functions of Hydrothermarchaeota in Hydrothermal Sediment.</title>
        <authorList>
            <person name="Zhou Z."/>
            <person name="Liu Y."/>
            <person name="Xu W."/>
            <person name="Pan J."/>
            <person name="Luo Z.H."/>
            <person name="Li M."/>
        </authorList>
    </citation>
    <scope>NUCLEOTIDE SEQUENCE [LARGE SCALE GENOMIC DNA]</scope>
    <source>
        <strain evidence="10">SpSt-503</strain>
    </source>
</reference>
<proteinExistence type="predicted"/>
<evidence type="ECO:0000256" key="5">
    <source>
        <dbReference type="ARBA" id="ARBA00022679"/>
    </source>
</evidence>
<dbReference type="InterPro" id="IPR050640">
    <property type="entry name" value="Bact_2-comp_sensor_kinase"/>
</dbReference>